<keyword evidence="2" id="KW-1185">Reference proteome</keyword>
<organism evidence="1 2">
    <name type="scientific">Paracoccus seriniphilus</name>
    <dbReference type="NCBI Taxonomy" id="184748"/>
    <lineage>
        <taxon>Bacteria</taxon>
        <taxon>Pseudomonadati</taxon>
        <taxon>Pseudomonadota</taxon>
        <taxon>Alphaproteobacteria</taxon>
        <taxon>Rhodobacterales</taxon>
        <taxon>Paracoccaceae</taxon>
        <taxon>Paracoccus</taxon>
    </lineage>
</organism>
<sequence>MTRVLLLPRLNELGVMRIIDDVGSEMPTVKEVLDILDEHSSFLWFAPSGGSVSAESAVDIARDIRQIAQRHGFPESSDQKSRSAFDAEVSTWLGDQEILSTGEALRDDVWAFLSSALLADVVSWRFPDRNLERFQGGVRNAFQRLWIRGVTLDLGPDAADRWQLVHGLSEDAMVQIFERASLAGDRKLARTIASAWMVTSGRIGRGRMEEVMRAATKMVRLRNEIIDLGELEQSVLTREIEKIFFRVAGVTDDLPASLPLATADS</sequence>
<dbReference type="AlphaFoldDB" id="A0A239PMZ9"/>
<dbReference type="OrthoDB" id="9813719at2"/>
<gene>
    <name evidence="1" type="ORF">SAMN05444959_101518</name>
</gene>
<dbReference type="InterPro" id="IPR045920">
    <property type="entry name" value="DUF6339"/>
</dbReference>
<dbReference type="RefSeq" id="WP_089342821.1">
    <property type="nucleotide sequence ID" value="NZ_CP067129.1"/>
</dbReference>
<dbReference type="Proteomes" id="UP000198307">
    <property type="component" value="Unassembled WGS sequence"/>
</dbReference>
<reference evidence="1 2" key="1">
    <citation type="submission" date="2017-07" db="EMBL/GenBank/DDBJ databases">
        <authorList>
            <person name="Sun Z.S."/>
            <person name="Albrecht U."/>
            <person name="Echele G."/>
            <person name="Lee C.C."/>
        </authorList>
    </citation>
    <scope>NUCLEOTIDE SEQUENCE [LARGE SCALE GENOMIC DNA]</scope>
    <source>
        <strain evidence="1 2">DSM 14827</strain>
    </source>
</reference>
<name>A0A239PMZ9_9RHOB</name>
<proteinExistence type="predicted"/>
<dbReference type="EMBL" id="FZQB01000001">
    <property type="protein sequence ID" value="SNT68955.1"/>
    <property type="molecule type" value="Genomic_DNA"/>
</dbReference>
<protein>
    <submittedName>
        <fullName evidence="1">Uncharacterized protein</fullName>
    </submittedName>
</protein>
<dbReference type="Pfam" id="PF19866">
    <property type="entry name" value="DUF6339"/>
    <property type="match status" value="1"/>
</dbReference>
<evidence type="ECO:0000313" key="2">
    <source>
        <dbReference type="Proteomes" id="UP000198307"/>
    </source>
</evidence>
<evidence type="ECO:0000313" key="1">
    <source>
        <dbReference type="EMBL" id="SNT68955.1"/>
    </source>
</evidence>
<accession>A0A239PMZ9</accession>